<dbReference type="AlphaFoldDB" id="A0A2S0WPP5"/>
<keyword evidence="2" id="KW-0812">Transmembrane</keyword>
<evidence type="ECO:0000313" key="4">
    <source>
        <dbReference type="Proteomes" id="UP000244384"/>
    </source>
</evidence>
<organism evidence="3 4">
    <name type="scientific">Aeromicrobium chenweiae</name>
    <dbReference type="NCBI Taxonomy" id="2079793"/>
    <lineage>
        <taxon>Bacteria</taxon>
        <taxon>Bacillati</taxon>
        <taxon>Actinomycetota</taxon>
        <taxon>Actinomycetes</taxon>
        <taxon>Propionibacteriales</taxon>
        <taxon>Nocardioidaceae</taxon>
        <taxon>Aeromicrobium</taxon>
    </lineage>
</organism>
<gene>
    <name evidence="3" type="ORF">C3E78_14370</name>
</gene>
<keyword evidence="4" id="KW-1185">Reference proteome</keyword>
<reference evidence="4" key="1">
    <citation type="submission" date="2018-01" db="EMBL/GenBank/DDBJ databases">
        <authorList>
            <person name="Li J."/>
        </authorList>
    </citation>
    <scope>NUCLEOTIDE SEQUENCE [LARGE SCALE GENOMIC DNA]</scope>
    <source>
        <strain evidence="4">592</strain>
    </source>
</reference>
<proteinExistence type="predicted"/>
<accession>A0A2S0WPP5</accession>
<evidence type="ECO:0000256" key="2">
    <source>
        <dbReference type="SAM" id="Phobius"/>
    </source>
</evidence>
<dbReference type="Proteomes" id="UP000244384">
    <property type="component" value="Chromosome"/>
</dbReference>
<evidence type="ECO:0000313" key="3">
    <source>
        <dbReference type="EMBL" id="AWB93297.1"/>
    </source>
</evidence>
<keyword evidence="2" id="KW-1133">Transmembrane helix</keyword>
<name>A0A2S0WPP5_9ACTN</name>
<feature type="region of interest" description="Disordered" evidence="1">
    <location>
        <begin position="40"/>
        <end position="69"/>
    </location>
</feature>
<sequence>MRLIAIGTTGYRGQVSFTFVLLLLLLAGLVLIGLALTGAGSRDRSHEAPPRLPGHDVIDKRAKRENPDA</sequence>
<keyword evidence="2" id="KW-0472">Membrane</keyword>
<feature type="compositionally biased region" description="Basic and acidic residues" evidence="1">
    <location>
        <begin position="41"/>
        <end position="69"/>
    </location>
</feature>
<evidence type="ECO:0000256" key="1">
    <source>
        <dbReference type="SAM" id="MobiDB-lite"/>
    </source>
</evidence>
<dbReference type="EMBL" id="CP026952">
    <property type="protein sequence ID" value="AWB93297.1"/>
    <property type="molecule type" value="Genomic_DNA"/>
</dbReference>
<protein>
    <submittedName>
        <fullName evidence="3">Uncharacterized protein</fullName>
    </submittedName>
</protein>
<dbReference type="KEGG" id="aez:C3E78_14370"/>
<feature type="transmembrane region" description="Helical" evidence="2">
    <location>
        <begin position="15"/>
        <end position="36"/>
    </location>
</feature>